<dbReference type="InterPro" id="IPR036291">
    <property type="entry name" value="NAD(P)-bd_dom_sf"/>
</dbReference>
<comment type="caution">
    <text evidence="1">The sequence shown here is derived from an EMBL/GenBank/DDBJ whole genome shotgun (WGS) entry which is preliminary data.</text>
</comment>
<dbReference type="EMBL" id="VOHE01000005">
    <property type="protein sequence ID" value="TWT18383.1"/>
    <property type="molecule type" value="Genomic_DNA"/>
</dbReference>
<gene>
    <name evidence="1" type="ORF">FQY79_10930</name>
</gene>
<evidence type="ECO:0000313" key="1">
    <source>
        <dbReference type="EMBL" id="TWT18383.1"/>
    </source>
</evidence>
<evidence type="ECO:0000313" key="2">
    <source>
        <dbReference type="Proteomes" id="UP000315949"/>
    </source>
</evidence>
<keyword evidence="2" id="KW-1185">Reference proteome</keyword>
<reference evidence="1 2" key="1">
    <citation type="submission" date="2019-07" db="EMBL/GenBank/DDBJ databases">
        <title>Luteimonas sp. YD-1 nov., isolated from acidic soil.</title>
        <authorList>
            <person name="Zhou J."/>
        </authorList>
    </citation>
    <scope>NUCLEOTIDE SEQUENCE [LARGE SCALE GENOMIC DNA]</scope>
    <source>
        <strain evidence="1 2">YD-1</strain>
    </source>
</reference>
<dbReference type="RefSeq" id="WP_146312947.1">
    <property type="nucleotide sequence ID" value="NZ_VOHE01000005.1"/>
</dbReference>
<name>A0A5C5TVZ2_9GAMM</name>
<accession>A0A5C5TVZ2</accession>
<dbReference type="AlphaFoldDB" id="A0A5C5TVZ2"/>
<dbReference type="SUPFAM" id="SSF51735">
    <property type="entry name" value="NAD(P)-binding Rossmann-fold domains"/>
    <property type="match status" value="1"/>
</dbReference>
<dbReference type="Gene3D" id="3.40.50.720">
    <property type="entry name" value="NAD(P)-binding Rossmann-like Domain"/>
    <property type="match status" value="1"/>
</dbReference>
<sequence>MYAILGATGQVGRAVVASLAADGHAARMRLIGRTPSADAPAGAAAFEAGAAAFAPADLEVAGEESFEDVLRRALA</sequence>
<organism evidence="1 2">
    <name type="scientific">Luteimonas wenzhouensis</name>
    <dbReference type="NCBI Taxonomy" id="2599615"/>
    <lineage>
        <taxon>Bacteria</taxon>
        <taxon>Pseudomonadati</taxon>
        <taxon>Pseudomonadota</taxon>
        <taxon>Gammaproteobacteria</taxon>
        <taxon>Lysobacterales</taxon>
        <taxon>Lysobacteraceae</taxon>
        <taxon>Luteimonas</taxon>
    </lineage>
</organism>
<protein>
    <submittedName>
        <fullName evidence="1">KR domain-containing protein</fullName>
    </submittedName>
</protein>
<proteinExistence type="predicted"/>
<dbReference type="Proteomes" id="UP000315949">
    <property type="component" value="Unassembled WGS sequence"/>
</dbReference>